<dbReference type="CDD" id="cd01767">
    <property type="entry name" value="UBX"/>
    <property type="match status" value="1"/>
</dbReference>
<dbReference type="eggNOG" id="KOG0118">
    <property type="taxonomic scope" value="Eukaryota"/>
</dbReference>
<dbReference type="InterPro" id="IPR012677">
    <property type="entry name" value="Nucleotide-bd_a/b_plait_sf"/>
</dbReference>
<dbReference type="Proteomes" id="UP000015100">
    <property type="component" value="Unassembled WGS sequence"/>
</dbReference>
<dbReference type="Gene3D" id="3.40.30.10">
    <property type="entry name" value="Glutaredoxin"/>
    <property type="match status" value="1"/>
</dbReference>
<dbReference type="SUPFAM" id="SSF54236">
    <property type="entry name" value="Ubiquitin-like"/>
    <property type="match status" value="1"/>
</dbReference>
<feature type="compositionally biased region" description="Low complexity" evidence="7">
    <location>
        <begin position="134"/>
        <end position="160"/>
    </location>
</feature>
<feature type="compositionally biased region" description="Basic and acidic residues" evidence="7">
    <location>
        <begin position="758"/>
        <end position="803"/>
    </location>
</feature>
<dbReference type="GO" id="GO:0006986">
    <property type="term" value="P:response to unfolded protein"/>
    <property type="evidence" value="ECO:0007669"/>
    <property type="project" value="UniProtKB-KW"/>
</dbReference>
<dbReference type="InterPro" id="IPR036249">
    <property type="entry name" value="Thioredoxin-like_sf"/>
</dbReference>
<dbReference type="InterPro" id="IPR035979">
    <property type="entry name" value="RBD_domain_sf"/>
</dbReference>
<dbReference type="SMART" id="SM00166">
    <property type="entry name" value="UBX"/>
    <property type="match status" value="1"/>
</dbReference>
<comment type="caution">
    <text evidence="10">The sequence shown here is derived from an EMBL/GenBank/DDBJ whole genome shotgun (WGS) entry which is preliminary data.</text>
</comment>
<evidence type="ECO:0000313" key="11">
    <source>
        <dbReference type="Proteomes" id="UP000015100"/>
    </source>
</evidence>
<accession>S8BCF3</accession>
<dbReference type="SUPFAM" id="SSF52833">
    <property type="entry name" value="Thioredoxin-like"/>
    <property type="match status" value="1"/>
</dbReference>
<keyword evidence="11" id="KW-1185">Reference proteome</keyword>
<feature type="compositionally biased region" description="Basic and acidic residues" evidence="7">
    <location>
        <begin position="197"/>
        <end position="220"/>
    </location>
</feature>
<dbReference type="GO" id="GO:0003723">
    <property type="term" value="F:RNA binding"/>
    <property type="evidence" value="ECO:0007669"/>
    <property type="project" value="UniProtKB-UniRule"/>
</dbReference>
<evidence type="ECO:0000259" key="9">
    <source>
        <dbReference type="PROSITE" id="PS50102"/>
    </source>
</evidence>
<feature type="compositionally biased region" description="Polar residues" evidence="7">
    <location>
        <begin position="226"/>
        <end position="235"/>
    </location>
</feature>
<dbReference type="STRING" id="1284197.S8BCF3"/>
<dbReference type="PANTHER" id="PTHR46424:SF1">
    <property type="entry name" value="UBX DOMAIN-CONTAINING PROTEIN 4"/>
    <property type="match status" value="1"/>
</dbReference>
<feature type="compositionally biased region" description="Basic residues" evidence="7">
    <location>
        <begin position="510"/>
        <end position="521"/>
    </location>
</feature>
<sequence length="821" mass="90252">MTDSIFFSGRIEEAIAATVQNQKPLACFVTDENDDSNTWEHDYLSNQSISNALKDSAITVRLLKDSTEANYLNAFCAITTYPTLLIIKNGGAGVDGLTVITHPISKDDFISKIESTLITPAATASLLDGVNSNPTFPTTPTPTATSTPPPAGAATRTPTTSEDEIPENTQFPADSATARRLASIQQQHRERIARLKAQREAAEQEEAKKRELARRSDTKAMVEAAETQQSRTNRQYAEEQKKRKMEMDRERKRVLEQIKADREEMRIREMNRKAIAAEAAAVSSALDGATTSEKGKEREGGVPADGECNIAFRLLNGERISNKFPVGATVEKDLRPWLDQNRTDGNQPYKLVAQASSMSSKNIEGTSILSDLGLYPSAILILKPVSASRVSTAFAPVIRTNGTQHNFFIAFLLSVWLMIKTFLGMHNPNASVQVGEKDKSQAGDSSESAGESGSSSSGNSAAKDVARKRIRTLHDGDEDKRSAYYNGNTLDFEPKKGDEGFDPAMAPSNRKPRTRAPRVRKRDRDIKALPETDDAEGGVPLDASDEPTFTVGGVDTTNEGLAKSRKRKRELQGEEGNAEEKKEEATGPSKTSSRNTAKNNKKREERRKAAKGRAAAAKGNDEAAATSNAAEGDEDKDANADKAKTKGKKTTTKPERFIVFVGNLPFDTTQEALSEHFVNVKPTAIRLATFKAGEGPKVRGRGRPKPADEESGEQKCKGYGFVEFSDVGRMKTCLSLFHHSEFKGRKINVELTAGGGGKSEDRKEKVRAKNEKLNEERKVRFEEERKRKTEKKAEEGDGEKAEEKEEENDGIHPSRRKRVRR</sequence>
<dbReference type="InterPro" id="IPR000504">
    <property type="entry name" value="RRM_dom"/>
</dbReference>
<feature type="region of interest" description="Disordered" evidence="7">
    <location>
        <begin position="694"/>
        <end position="714"/>
    </location>
</feature>
<protein>
    <recommendedName>
        <fullName evidence="4">UBX domain-containing protein 2</fullName>
    </recommendedName>
</protein>
<evidence type="ECO:0000313" key="10">
    <source>
        <dbReference type="EMBL" id="EPS36863.1"/>
    </source>
</evidence>
<dbReference type="eggNOG" id="KOG2507">
    <property type="taxonomic scope" value="Eukaryota"/>
</dbReference>
<feature type="compositionally biased region" description="Basic and acidic residues" evidence="7">
    <location>
        <begin position="236"/>
        <end position="250"/>
    </location>
</feature>
<proteinExistence type="predicted"/>
<dbReference type="GO" id="GO:0005789">
    <property type="term" value="C:endoplasmic reticulum membrane"/>
    <property type="evidence" value="ECO:0007669"/>
    <property type="project" value="UniProtKB-SubCell"/>
</dbReference>
<evidence type="ECO:0000259" key="8">
    <source>
        <dbReference type="PROSITE" id="PS50033"/>
    </source>
</evidence>
<dbReference type="AlphaFoldDB" id="S8BCF3"/>
<organism evidence="10 11">
    <name type="scientific">Dactylellina haptotyla (strain CBS 200.50)</name>
    <name type="common">Nematode-trapping fungus</name>
    <name type="synonym">Monacrosporium haptotylum</name>
    <dbReference type="NCBI Taxonomy" id="1284197"/>
    <lineage>
        <taxon>Eukaryota</taxon>
        <taxon>Fungi</taxon>
        <taxon>Dikarya</taxon>
        <taxon>Ascomycota</taxon>
        <taxon>Pezizomycotina</taxon>
        <taxon>Orbiliomycetes</taxon>
        <taxon>Orbiliales</taxon>
        <taxon>Orbiliaceae</taxon>
        <taxon>Dactylellina</taxon>
    </lineage>
</organism>
<evidence type="ECO:0000256" key="4">
    <source>
        <dbReference type="ARBA" id="ARBA00041575"/>
    </source>
</evidence>
<name>S8BCF3_DACHA</name>
<feature type="region of interest" description="Disordered" evidence="7">
    <location>
        <begin position="745"/>
        <end position="821"/>
    </location>
</feature>
<dbReference type="GO" id="GO:0036503">
    <property type="term" value="P:ERAD pathway"/>
    <property type="evidence" value="ECO:0007669"/>
    <property type="project" value="TreeGrafter"/>
</dbReference>
<dbReference type="Gene3D" id="3.10.20.90">
    <property type="entry name" value="Phosphatidylinositol 3-kinase Catalytic Subunit, Chain A, domain 1"/>
    <property type="match status" value="1"/>
</dbReference>
<evidence type="ECO:0000256" key="6">
    <source>
        <dbReference type="PROSITE-ProRule" id="PRU00176"/>
    </source>
</evidence>
<gene>
    <name evidence="10" type="ORF">H072_9584</name>
</gene>
<keyword evidence="6" id="KW-0694">RNA-binding</keyword>
<dbReference type="PROSITE" id="PS50033">
    <property type="entry name" value="UBX"/>
    <property type="match status" value="1"/>
</dbReference>
<feature type="region of interest" description="Disordered" evidence="7">
    <location>
        <begin position="197"/>
        <end position="250"/>
    </location>
</feature>
<feature type="domain" description="RRM" evidence="9">
    <location>
        <begin position="657"/>
        <end position="754"/>
    </location>
</feature>
<evidence type="ECO:0000256" key="2">
    <source>
        <dbReference type="ARBA" id="ARBA00023230"/>
    </source>
</evidence>
<evidence type="ECO:0000256" key="5">
    <source>
        <dbReference type="ARBA" id="ARBA00046062"/>
    </source>
</evidence>
<reference evidence="11" key="2">
    <citation type="submission" date="2013-04" db="EMBL/GenBank/DDBJ databases">
        <title>Genomic mechanisms accounting for the adaptation to parasitism in nematode-trapping fungi.</title>
        <authorList>
            <person name="Ahren D.G."/>
        </authorList>
    </citation>
    <scope>NUCLEOTIDE SEQUENCE [LARGE SCALE GENOMIC DNA]</scope>
    <source>
        <strain evidence="11">CBS 200.50</strain>
    </source>
</reference>
<feature type="domain" description="UBX" evidence="8">
    <location>
        <begin position="303"/>
        <end position="382"/>
    </location>
</feature>
<dbReference type="InterPro" id="IPR001012">
    <property type="entry name" value="UBX_dom"/>
</dbReference>
<dbReference type="OrthoDB" id="2445133at2759"/>
<dbReference type="HOGENOM" id="CLU_344528_0_0_1"/>
<dbReference type="InterPro" id="IPR034228">
    <property type="entry name" value="Nop6_RRM"/>
</dbReference>
<dbReference type="CDD" id="cd12400">
    <property type="entry name" value="RRM_Nop6"/>
    <property type="match status" value="1"/>
</dbReference>
<feature type="region of interest" description="Disordered" evidence="7">
    <location>
        <begin position="282"/>
        <end position="303"/>
    </location>
</feature>
<feature type="compositionally biased region" description="Basic and acidic residues" evidence="7">
    <location>
        <begin position="705"/>
        <end position="714"/>
    </location>
</feature>
<evidence type="ECO:0000256" key="3">
    <source>
        <dbReference type="ARBA" id="ARBA00038812"/>
    </source>
</evidence>
<reference evidence="10 11" key="1">
    <citation type="journal article" date="2013" name="PLoS Genet.">
        <title>Genomic mechanisms accounting for the adaptation to parasitism in nematode-trapping fungi.</title>
        <authorList>
            <person name="Meerupati T."/>
            <person name="Andersson K.M."/>
            <person name="Friman E."/>
            <person name="Kumar D."/>
            <person name="Tunlid A."/>
            <person name="Ahren D."/>
        </authorList>
    </citation>
    <scope>NUCLEOTIDE SEQUENCE [LARGE SCALE GENOMIC DNA]</scope>
    <source>
        <strain evidence="10 11">CBS 200.50</strain>
    </source>
</reference>
<dbReference type="Pfam" id="PF00789">
    <property type="entry name" value="UBX"/>
    <property type="match status" value="1"/>
</dbReference>
<feature type="compositionally biased region" description="Basic and acidic residues" evidence="7">
    <location>
        <begin position="464"/>
        <end position="482"/>
    </location>
</feature>
<dbReference type="PROSITE" id="PS50102">
    <property type="entry name" value="RRM"/>
    <property type="match status" value="1"/>
</dbReference>
<keyword evidence="2" id="KW-0834">Unfolded protein response</keyword>
<feature type="region of interest" description="Disordered" evidence="7">
    <location>
        <begin position="129"/>
        <end position="169"/>
    </location>
</feature>
<dbReference type="SMART" id="SM00360">
    <property type="entry name" value="RRM"/>
    <property type="match status" value="1"/>
</dbReference>
<comment type="function">
    <text evidence="5">Involved in endoplasmic reticulum-associated protein degradation (ERAD). Acts as a platform to recruit both UBQLN1 and VCP to the ER during ERAD.</text>
</comment>
<dbReference type="Gene3D" id="3.30.70.330">
    <property type="match status" value="1"/>
</dbReference>
<dbReference type="InterPro" id="IPR029071">
    <property type="entry name" value="Ubiquitin-like_domsf"/>
</dbReference>
<dbReference type="PANTHER" id="PTHR46424">
    <property type="entry name" value="UBX DOMAIN-CONTAINING PROTEIN 4"/>
    <property type="match status" value="1"/>
</dbReference>
<evidence type="ECO:0000256" key="1">
    <source>
        <dbReference type="ARBA" id="ARBA00004406"/>
    </source>
</evidence>
<comment type="subunit">
    <text evidence="3">Directly interacts with VCP. Interacts with UBQLN1. Forms a complex with VCP and UBQLN1.</text>
</comment>
<dbReference type="SUPFAM" id="SSF54928">
    <property type="entry name" value="RNA-binding domain, RBD"/>
    <property type="match status" value="1"/>
</dbReference>
<dbReference type="Pfam" id="PF23187">
    <property type="entry name" value="UBX7_N"/>
    <property type="match status" value="1"/>
</dbReference>
<feature type="region of interest" description="Disordered" evidence="7">
    <location>
        <begin position="433"/>
        <end position="650"/>
    </location>
</feature>
<feature type="compositionally biased region" description="Low complexity" evidence="7">
    <location>
        <begin position="612"/>
        <end position="630"/>
    </location>
</feature>
<comment type="subcellular location">
    <subcellularLocation>
        <location evidence="1">Endoplasmic reticulum membrane</location>
        <topology evidence="1">Peripheral membrane protein</topology>
    </subcellularLocation>
</comment>
<feature type="compositionally biased region" description="Low complexity" evidence="7">
    <location>
        <begin position="442"/>
        <end position="462"/>
    </location>
</feature>
<evidence type="ECO:0000256" key="7">
    <source>
        <dbReference type="SAM" id="MobiDB-lite"/>
    </source>
</evidence>
<dbReference type="EMBL" id="AQGS01000823">
    <property type="protein sequence ID" value="EPS36863.1"/>
    <property type="molecule type" value="Genomic_DNA"/>
</dbReference>